<evidence type="ECO:0000313" key="5">
    <source>
        <dbReference type="EMBL" id="KAF9783910.1"/>
    </source>
</evidence>
<feature type="domain" description="FAD-binding PCMH-type" evidence="4">
    <location>
        <begin position="119"/>
        <end position="305"/>
    </location>
</feature>
<dbReference type="Proteomes" id="UP000736335">
    <property type="component" value="Unassembled WGS sequence"/>
</dbReference>
<comment type="similarity">
    <text evidence="1">Belongs to the oxygen-dependent FAD-linked oxidoreductase family.</text>
</comment>
<dbReference type="InterPro" id="IPR050432">
    <property type="entry name" value="FAD-linked_Oxidoreductases_BP"/>
</dbReference>
<dbReference type="InterPro" id="IPR016166">
    <property type="entry name" value="FAD-bd_PCMH"/>
</dbReference>
<reference evidence="5" key="1">
    <citation type="journal article" date="2020" name="Nat. Commun.">
        <title>Large-scale genome sequencing of mycorrhizal fungi provides insights into the early evolution of symbiotic traits.</title>
        <authorList>
            <person name="Miyauchi S."/>
            <person name="Kiss E."/>
            <person name="Kuo A."/>
            <person name="Drula E."/>
            <person name="Kohler A."/>
            <person name="Sanchez-Garcia M."/>
            <person name="Morin E."/>
            <person name="Andreopoulos B."/>
            <person name="Barry K.W."/>
            <person name="Bonito G."/>
            <person name="Buee M."/>
            <person name="Carver A."/>
            <person name="Chen C."/>
            <person name="Cichocki N."/>
            <person name="Clum A."/>
            <person name="Culley D."/>
            <person name="Crous P.W."/>
            <person name="Fauchery L."/>
            <person name="Girlanda M."/>
            <person name="Hayes R.D."/>
            <person name="Keri Z."/>
            <person name="LaButti K."/>
            <person name="Lipzen A."/>
            <person name="Lombard V."/>
            <person name="Magnuson J."/>
            <person name="Maillard F."/>
            <person name="Murat C."/>
            <person name="Nolan M."/>
            <person name="Ohm R.A."/>
            <person name="Pangilinan J."/>
            <person name="Pereira M.F."/>
            <person name="Perotto S."/>
            <person name="Peter M."/>
            <person name="Pfister S."/>
            <person name="Riley R."/>
            <person name="Sitrit Y."/>
            <person name="Stielow J.B."/>
            <person name="Szollosi G."/>
            <person name="Zifcakova L."/>
            <person name="Stursova M."/>
            <person name="Spatafora J.W."/>
            <person name="Tedersoo L."/>
            <person name="Vaario L.M."/>
            <person name="Yamada A."/>
            <person name="Yan M."/>
            <person name="Wang P."/>
            <person name="Xu J."/>
            <person name="Bruns T."/>
            <person name="Baldrian P."/>
            <person name="Vilgalys R."/>
            <person name="Dunand C."/>
            <person name="Henrissat B."/>
            <person name="Grigoriev I.V."/>
            <person name="Hibbett D."/>
            <person name="Nagy L.G."/>
            <person name="Martin F.M."/>
        </authorList>
    </citation>
    <scope>NUCLEOTIDE SEQUENCE</scope>
    <source>
        <strain evidence="5">UH-Tt-Lm1</strain>
    </source>
</reference>
<dbReference type="Gene3D" id="3.30.465.10">
    <property type="match status" value="2"/>
</dbReference>
<organism evidence="5 6">
    <name type="scientific">Thelephora terrestris</name>
    <dbReference type="NCBI Taxonomy" id="56493"/>
    <lineage>
        <taxon>Eukaryota</taxon>
        <taxon>Fungi</taxon>
        <taxon>Dikarya</taxon>
        <taxon>Basidiomycota</taxon>
        <taxon>Agaricomycotina</taxon>
        <taxon>Agaricomycetes</taxon>
        <taxon>Thelephorales</taxon>
        <taxon>Thelephoraceae</taxon>
        <taxon>Thelephora</taxon>
    </lineage>
</organism>
<dbReference type="Pfam" id="PF01565">
    <property type="entry name" value="FAD_binding_4"/>
    <property type="match status" value="1"/>
</dbReference>
<feature type="chain" id="PRO_5040119697" description="FAD-binding PCMH-type domain-containing protein" evidence="3">
    <location>
        <begin position="20"/>
        <end position="570"/>
    </location>
</feature>
<dbReference type="OrthoDB" id="9983560at2759"/>
<accession>A0A9P6HE93</accession>
<keyword evidence="3" id="KW-0732">Signal</keyword>
<dbReference type="InterPro" id="IPR036318">
    <property type="entry name" value="FAD-bd_PCMH-like_sf"/>
</dbReference>
<feature type="signal peptide" evidence="3">
    <location>
        <begin position="1"/>
        <end position="19"/>
    </location>
</feature>
<keyword evidence="2" id="KW-0560">Oxidoreductase</keyword>
<gene>
    <name evidence="5" type="ORF">BJ322DRAFT_1021670</name>
</gene>
<evidence type="ECO:0000256" key="1">
    <source>
        <dbReference type="ARBA" id="ARBA00005466"/>
    </source>
</evidence>
<dbReference type="Pfam" id="PF08031">
    <property type="entry name" value="BBE"/>
    <property type="match status" value="1"/>
</dbReference>
<reference evidence="5" key="2">
    <citation type="submission" date="2020-11" db="EMBL/GenBank/DDBJ databases">
        <authorList>
            <consortium name="DOE Joint Genome Institute"/>
            <person name="Kuo A."/>
            <person name="Miyauchi S."/>
            <person name="Kiss E."/>
            <person name="Drula E."/>
            <person name="Kohler A."/>
            <person name="Sanchez-Garcia M."/>
            <person name="Andreopoulos B."/>
            <person name="Barry K.W."/>
            <person name="Bonito G."/>
            <person name="Buee M."/>
            <person name="Carver A."/>
            <person name="Chen C."/>
            <person name="Cichocki N."/>
            <person name="Clum A."/>
            <person name="Culley D."/>
            <person name="Crous P.W."/>
            <person name="Fauchery L."/>
            <person name="Girlanda M."/>
            <person name="Hayes R."/>
            <person name="Keri Z."/>
            <person name="Labutti K."/>
            <person name="Lipzen A."/>
            <person name="Lombard V."/>
            <person name="Magnuson J."/>
            <person name="Maillard F."/>
            <person name="Morin E."/>
            <person name="Murat C."/>
            <person name="Nolan M."/>
            <person name="Ohm R."/>
            <person name="Pangilinan J."/>
            <person name="Pereira M."/>
            <person name="Perotto S."/>
            <person name="Peter M."/>
            <person name="Riley R."/>
            <person name="Sitrit Y."/>
            <person name="Stielow B."/>
            <person name="Szollosi G."/>
            <person name="Zifcakova L."/>
            <person name="Stursova M."/>
            <person name="Spatafora J.W."/>
            <person name="Tedersoo L."/>
            <person name="Vaario L.-M."/>
            <person name="Yamada A."/>
            <person name="Yan M."/>
            <person name="Wang P."/>
            <person name="Xu J."/>
            <person name="Bruns T."/>
            <person name="Baldrian P."/>
            <person name="Vilgalys R."/>
            <person name="Henrissat B."/>
            <person name="Grigoriev I.V."/>
            <person name="Hibbett D."/>
            <person name="Nagy L.G."/>
            <person name="Martin F.M."/>
        </authorList>
    </citation>
    <scope>NUCLEOTIDE SEQUENCE</scope>
    <source>
        <strain evidence="5">UH-Tt-Lm1</strain>
    </source>
</reference>
<evidence type="ECO:0000256" key="3">
    <source>
        <dbReference type="SAM" id="SignalP"/>
    </source>
</evidence>
<evidence type="ECO:0000259" key="4">
    <source>
        <dbReference type="PROSITE" id="PS51387"/>
    </source>
</evidence>
<comment type="caution">
    <text evidence="5">The sequence shown here is derived from an EMBL/GenBank/DDBJ whole genome shotgun (WGS) entry which is preliminary data.</text>
</comment>
<name>A0A9P6HE93_9AGAM</name>
<dbReference type="AlphaFoldDB" id="A0A9P6HE93"/>
<dbReference type="PANTHER" id="PTHR13878:SF91">
    <property type="entry name" value="FAD BINDING DOMAIN PROTEIN (AFU_ORTHOLOGUE AFUA_6G12070)-RELATED"/>
    <property type="match status" value="1"/>
</dbReference>
<dbReference type="SUPFAM" id="SSF56176">
    <property type="entry name" value="FAD-binding/transporter-associated domain-like"/>
    <property type="match status" value="1"/>
</dbReference>
<keyword evidence="6" id="KW-1185">Reference proteome</keyword>
<protein>
    <recommendedName>
        <fullName evidence="4">FAD-binding PCMH-type domain-containing protein</fullName>
    </recommendedName>
</protein>
<dbReference type="GO" id="GO:0016491">
    <property type="term" value="F:oxidoreductase activity"/>
    <property type="evidence" value="ECO:0007669"/>
    <property type="project" value="UniProtKB-KW"/>
</dbReference>
<dbReference type="PANTHER" id="PTHR13878">
    <property type="entry name" value="GULONOLACTONE OXIDASE"/>
    <property type="match status" value="1"/>
</dbReference>
<proteinExistence type="inferred from homology"/>
<dbReference type="InterPro" id="IPR012951">
    <property type="entry name" value="BBE"/>
</dbReference>
<evidence type="ECO:0000256" key="2">
    <source>
        <dbReference type="ARBA" id="ARBA00023002"/>
    </source>
</evidence>
<dbReference type="GO" id="GO:0071949">
    <property type="term" value="F:FAD binding"/>
    <property type="evidence" value="ECO:0007669"/>
    <property type="project" value="InterPro"/>
</dbReference>
<dbReference type="EMBL" id="WIUZ02000009">
    <property type="protein sequence ID" value="KAF9783910.1"/>
    <property type="molecule type" value="Genomic_DNA"/>
</dbReference>
<sequence>MLPLTRLLTIALGLTSVSSIPTNNCRCTSDSACWPSDSDFQTLASKVSQPLIHPIPPATPCYNSAAGNCTEVQAGWYNGVWRSDQSGAAEHTNWETYTFPNGTIQGCYLNTSLGFSCQQGSVPVIGVDARTPSDIQEAVKFAGSHNLRLVIKNTGHDYLGRSSGRDSFLIWTHHMKNITFHDSFSPTGATDSVKYQNVFTFGAGVQWFEAYEAAREHSVLLVGGLSARGSVGAAGGWLAGGGHSALAPNYGLGVDNVLEITIVTADGNHVIANPYQNQDLFWALRGGGGGTWGVVTSVTYKTHPSTPFAAALITVNSTNADSTQNLLEEIIRLTPSLVEQGYGGYGGGNTEQFQFFVLSPNVTINQTQATFLPLFELAASQPGFSVQNETVQFQDFWEFYNLLFNSTDGQVGVPSEISSWLLPKDVIQTDKPEDLAGELLKISGFGYYLVTGGQVSRADPSSTGLNPAWRNSLVYTTIGTGWQDGANETAIQTARQGLIQDMKILESIAPDSGAYLNEASRYEFDWKKSFFGSHYEELLAIKQKYDPNSLFLVYEGIGSDGWDADLVCRV</sequence>
<evidence type="ECO:0000313" key="6">
    <source>
        <dbReference type="Proteomes" id="UP000736335"/>
    </source>
</evidence>
<dbReference type="InterPro" id="IPR016169">
    <property type="entry name" value="FAD-bd_PCMH_sub2"/>
</dbReference>
<dbReference type="InterPro" id="IPR006094">
    <property type="entry name" value="Oxid_FAD_bind_N"/>
</dbReference>
<dbReference type="PROSITE" id="PS51387">
    <property type="entry name" value="FAD_PCMH"/>
    <property type="match status" value="1"/>
</dbReference>